<keyword evidence="1" id="KW-0732">Signal</keyword>
<gene>
    <name evidence="2" type="ORF">F3N42_00260</name>
</gene>
<evidence type="ECO:0000313" key="2">
    <source>
        <dbReference type="EMBL" id="KAA9134020.1"/>
    </source>
</evidence>
<dbReference type="AlphaFoldDB" id="A0A5N0TG57"/>
<protein>
    <submittedName>
        <fullName evidence="2">DUF3313 domain-containing protein</fullName>
    </submittedName>
</protein>
<dbReference type="RefSeq" id="WP_150862370.1">
    <property type="nucleotide sequence ID" value="NZ_VYXP01000001.1"/>
</dbReference>
<feature type="chain" id="PRO_5024363270" evidence="1">
    <location>
        <begin position="25"/>
        <end position="225"/>
    </location>
</feature>
<accession>A0A5N0TG57</accession>
<dbReference type="Proteomes" id="UP000325372">
    <property type="component" value="Unassembled WGS sequence"/>
</dbReference>
<evidence type="ECO:0000256" key="1">
    <source>
        <dbReference type="SAM" id="SignalP"/>
    </source>
</evidence>
<feature type="signal peptide" evidence="1">
    <location>
        <begin position="1"/>
        <end position="24"/>
    </location>
</feature>
<dbReference type="Pfam" id="PF11769">
    <property type="entry name" value="DUF3313"/>
    <property type="match status" value="1"/>
</dbReference>
<reference evidence="2 3" key="1">
    <citation type="submission" date="2019-09" db="EMBL/GenBank/DDBJ databases">
        <title>Wenzhouxiangella sp. Genome sequencing and assembly.</title>
        <authorList>
            <person name="Zhang R."/>
        </authorList>
    </citation>
    <scope>NUCLEOTIDE SEQUENCE [LARGE SCALE GENOMIC DNA]</scope>
    <source>
        <strain evidence="2 3">W260</strain>
    </source>
</reference>
<evidence type="ECO:0000313" key="3">
    <source>
        <dbReference type="Proteomes" id="UP000325372"/>
    </source>
</evidence>
<dbReference type="PROSITE" id="PS51257">
    <property type="entry name" value="PROKAR_LIPOPROTEIN"/>
    <property type="match status" value="1"/>
</dbReference>
<organism evidence="2 3">
    <name type="scientific">Marinihelvus fidelis</name>
    <dbReference type="NCBI Taxonomy" id="2613842"/>
    <lineage>
        <taxon>Bacteria</taxon>
        <taxon>Pseudomonadati</taxon>
        <taxon>Pseudomonadota</taxon>
        <taxon>Gammaproteobacteria</taxon>
        <taxon>Chromatiales</taxon>
        <taxon>Wenzhouxiangellaceae</taxon>
        <taxon>Marinihelvus</taxon>
    </lineage>
</organism>
<dbReference type="InterPro" id="IPR021747">
    <property type="entry name" value="DUF3313"/>
</dbReference>
<keyword evidence="3" id="KW-1185">Reference proteome</keyword>
<name>A0A5N0TG57_9GAMM</name>
<sequence>MHTTRTRLIATTALTLAGLLAACATTDPYPSTDANGLTRQASKDFDALYLAADANAGQYKQIKLTVPSVEFRPHWQRDQNASRSVSTDRVTDEVVEEVRKGAAESLLIEFGRQFERAGYTLTDDAGPDVLQLEPAIVDLDVAAPDTSRYSSSVSTTYTKSKGKATLDLKMVDSTTGKVIGHVIDEKEDTDSGMFWMANSVSNRAEANRAMRDWADDIVAVLKAGN</sequence>
<dbReference type="EMBL" id="VYXP01000001">
    <property type="protein sequence ID" value="KAA9134020.1"/>
    <property type="molecule type" value="Genomic_DNA"/>
</dbReference>
<comment type="caution">
    <text evidence="2">The sequence shown here is derived from an EMBL/GenBank/DDBJ whole genome shotgun (WGS) entry which is preliminary data.</text>
</comment>
<proteinExistence type="predicted"/>